<dbReference type="Proteomes" id="UP000241769">
    <property type="component" value="Unassembled WGS sequence"/>
</dbReference>
<dbReference type="PANTHER" id="PTHR30348">
    <property type="entry name" value="UNCHARACTERIZED PROTEIN YECE"/>
    <property type="match status" value="1"/>
</dbReference>
<accession>A0A2P6N8Q6</accession>
<proteinExistence type="predicted"/>
<dbReference type="InterPro" id="IPR036520">
    <property type="entry name" value="UPF0759_sf"/>
</dbReference>
<dbReference type="SUPFAM" id="SSF117396">
    <property type="entry name" value="TM1631-like"/>
    <property type="match status" value="1"/>
</dbReference>
<feature type="domain" description="N-acetyltransferase" evidence="1">
    <location>
        <begin position="449"/>
        <end position="600"/>
    </location>
</feature>
<dbReference type="PROSITE" id="PS51186">
    <property type="entry name" value="GNAT"/>
    <property type="match status" value="1"/>
</dbReference>
<evidence type="ECO:0000259" key="1">
    <source>
        <dbReference type="PROSITE" id="PS51186"/>
    </source>
</evidence>
<dbReference type="InterPro" id="IPR016181">
    <property type="entry name" value="Acyl_CoA_acyltransferase"/>
</dbReference>
<dbReference type="InterPro" id="IPR002763">
    <property type="entry name" value="DUF72"/>
</dbReference>
<dbReference type="Pfam" id="PF01904">
    <property type="entry name" value="DUF72"/>
    <property type="match status" value="1"/>
</dbReference>
<organism evidence="2 3">
    <name type="scientific">Planoprotostelium fungivorum</name>
    <dbReference type="NCBI Taxonomy" id="1890364"/>
    <lineage>
        <taxon>Eukaryota</taxon>
        <taxon>Amoebozoa</taxon>
        <taxon>Evosea</taxon>
        <taxon>Variosea</taxon>
        <taxon>Cavosteliida</taxon>
        <taxon>Cavosteliaceae</taxon>
        <taxon>Planoprotostelium</taxon>
    </lineage>
</organism>
<evidence type="ECO:0000313" key="2">
    <source>
        <dbReference type="EMBL" id="PRP80329.1"/>
    </source>
</evidence>
<dbReference type="AlphaFoldDB" id="A0A2P6N8Q6"/>
<protein>
    <recommendedName>
        <fullName evidence="1">N-acetyltransferase domain-containing protein</fullName>
    </recommendedName>
</protein>
<dbReference type="PANTHER" id="PTHR30348:SF4">
    <property type="entry name" value="DUF72 DOMAIN-CONTAINING PROTEIN"/>
    <property type="match status" value="1"/>
</dbReference>
<keyword evidence="3" id="KW-1185">Reference proteome</keyword>
<gene>
    <name evidence="2" type="ORF">PROFUN_12081</name>
</gene>
<dbReference type="Gene3D" id="3.40.630.30">
    <property type="match status" value="1"/>
</dbReference>
<dbReference type="GO" id="GO:0016747">
    <property type="term" value="F:acyltransferase activity, transferring groups other than amino-acyl groups"/>
    <property type="evidence" value="ECO:0007669"/>
    <property type="project" value="InterPro"/>
</dbReference>
<reference evidence="2 3" key="1">
    <citation type="journal article" date="2018" name="Genome Biol. Evol.">
        <title>Multiple Roots of Fruiting Body Formation in Amoebozoa.</title>
        <authorList>
            <person name="Hillmann F."/>
            <person name="Forbes G."/>
            <person name="Novohradska S."/>
            <person name="Ferling I."/>
            <person name="Riege K."/>
            <person name="Groth M."/>
            <person name="Westermann M."/>
            <person name="Marz M."/>
            <person name="Spaller T."/>
            <person name="Winckler T."/>
            <person name="Schaap P."/>
            <person name="Glockner G."/>
        </authorList>
    </citation>
    <scope>NUCLEOTIDE SEQUENCE [LARGE SCALE GENOMIC DNA]</scope>
    <source>
        <strain evidence="2 3">Jena</strain>
    </source>
</reference>
<dbReference type="Pfam" id="PF00583">
    <property type="entry name" value="Acetyltransf_1"/>
    <property type="match status" value="1"/>
</dbReference>
<dbReference type="SUPFAM" id="SSF55729">
    <property type="entry name" value="Acyl-CoA N-acyltransferases (Nat)"/>
    <property type="match status" value="1"/>
</dbReference>
<dbReference type="Gene3D" id="3.20.20.410">
    <property type="entry name" value="Protein of unknown function UPF0759"/>
    <property type="match status" value="1"/>
</dbReference>
<comment type="caution">
    <text evidence="2">The sequence shown here is derived from an EMBL/GenBank/DDBJ whole genome shotgun (WGS) entry which is preliminary data.</text>
</comment>
<dbReference type="InterPro" id="IPR000182">
    <property type="entry name" value="GNAT_dom"/>
</dbReference>
<dbReference type="EMBL" id="MDYQ01000153">
    <property type="protein sequence ID" value="PRP80329.1"/>
    <property type="molecule type" value="Genomic_DNA"/>
</dbReference>
<dbReference type="InParanoid" id="A0A2P6N8Q6"/>
<evidence type="ECO:0000313" key="3">
    <source>
        <dbReference type="Proteomes" id="UP000241769"/>
    </source>
</evidence>
<name>A0A2P6N8Q6_9EUKA</name>
<sequence length="765" mass="86613">MSNMKREEDDTGKRECERCGGLVTREVGTDNTQCVNCTNQRTERPSPSTTKQESKPSITPLLVAGVCSWTDPDLTSSGKFYPSTVKNNMDKLEFYSRKFPCVEIDMSTYAIPSSAQCQKWSKATHKGFTFHVKAFQLFTQLSCDMASLPQVIRSHIEGDSKSHVHIGGNDGRERIEYSKLSEASRDKLWEHYNESIHPLHEAGKMGVVLFQFAPNVDPSTDLGRNHILSCRRGLDEKYRMVVEFRSNAWMTDGGVYHDTIQWLRDHHVPLASVDEIVDTDHPSEEVKREAVVDEVLREDEMAVGTSGKTSNIRRDRPLALVYTHGDFLYVRVHRRKGNNRKMSEEELKDWSHRLHHVVKKVEGPLTVYLLMNTHHDNQSVENAESLQWRKQFDEAKGSLMMFLKQGNDGKVKKEEGGERVEKREAPKLESPGIKIAGELSVYYGLESLLEISDLADQVVQLIRQNFDVESDEPSQSTKDFLLDVCSYHEPNQIYWYVFKDGHRLLAVCAGNLYPSAVGQKMFLLNLCVQKDLQGLGLGTQFLLSIGRDTLSRGVTKIIGAVDAKNERLHRLYQTIGARLLPPTSISSDRTQRLVIRFDAGQSVGVRLVPQKRFDGTSSFTCLFIFRGCGPALFASFLLENKNNPSLEVLPPQSFLYHFLKSSLLDSQVFPTNSAFYDPSNADAEHLLGFLKLRSSRLIALGTPGHPTKLIFLSGERINTGACEGTSYTDEFSIALKLTFVHRSNNQKIRKYKKIVQKRLSEHTTR</sequence>
<dbReference type="OrthoDB" id="5958500at2759"/>